<evidence type="ECO:0000313" key="2">
    <source>
        <dbReference type="EMBL" id="UOM52297.1"/>
    </source>
</evidence>
<keyword evidence="3" id="KW-1185">Reference proteome</keyword>
<reference evidence="3" key="1">
    <citation type="journal article" date="2024" name="J Bioinform Genom">
        <title>Complete genome sequence of the type strain bacterium Sphaerochaeta associata GLS2t (VKM B-2742)t.</title>
        <authorList>
            <person name="Troshina O.Y."/>
            <person name="Tepeeva A.N."/>
            <person name="Arzamasceva V.O."/>
            <person name="Whitman W.B."/>
            <person name="Varghese N."/>
            <person name="Shapiro N."/>
            <person name="Woyke T."/>
            <person name="Kripides N.C."/>
            <person name="Vasilenko O.V."/>
        </authorList>
    </citation>
    <scope>NUCLEOTIDE SEQUENCE [LARGE SCALE GENOMIC DNA]</scope>
    <source>
        <strain evidence="3">GLS2T</strain>
    </source>
</reference>
<protein>
    <submittedName>
        <fullName evidence="2">6-phosphogluconolactonase</fullName>
        <ecNumber evidence="2">3.1.1.31</ecNumber>
    </submittedName>
</protein>
<keyword evidence="2" id="KW-0378">Hydrolase</keyword>
<dbReference type="Proteomes" id="UP000829708">
    <property type="component" value="Chromosome"/>
</dbReference>
<dbReference type="InterPro" id="IPR004547">
    <property type="entry name" value="Glucosamine6P_isomerase"/>
</dbReference>
<dbReference type="GO" id="GO:0017057">
    <property type="term" value="F:6-phosphogluconolactonase activity"/>
    <property type="evidence" value="ECO:0007669"/>
    <property type="project" value="UniProtKB-EC"/>
</dbReference>
<dbReference type="SUPFAM" id="SSF100950">
    <property type="entry name" value="NagB/RpiA/CoA transferase-like"/>
    <property type="match status" value="1"/>
</dbReference>
<dbReference type="EMBL" id="CP094929">
    <property type="protein sequence ID" value="UOM52297.1"/>
    <property type="molecule type" value="Genomic_DNA"/>
</dbReference>
<dbReference type="Gene3D" id="3.40.50.1360">
    <property type="match status" value="1"/>
</dbReference>
<evidence type="ECO:0000313" key="3">
    <source>
        <dbReference type="Proteomes" id="UP000829708"/>
    </source>
</evidence>
<evidence type="ECO:0000259" key="1">
    <source>
        <dbReference type="Pfam" id="PF01182"/>
    </source>
</evidence>
<dbReference type="CDD" id="cd01399">
    <property type="entry name" value="GlcN6P_deaminase"/>
    <property type="match status" value="1"/>
</dbReference>
<dbReference type="EC" id="3.1.1.31" evidence="2"/>
<dbReference type="InterPro" id="IPR037171">
    <property type="entry name" value="NagB/RpiA_transferase-like"/>
</dbReference>
<feature type="domain" description="Glucosamine/galactosamine-6-phosphate isomerase" evidence="1">
    <location>
        <begin position="10"/>
        <end position="226"/>
    </location>
</feature>
<accession>A0ABY4DEQ7</accession>
<dbReference type="PANTHER" id="PTHR11280">
    <property type="entry name" value="GLUCOSAMINE-6-PHOSPHATE ISOMERASE"/>
    <property type="match status" value="1"/>
</dbReference>
<name>A0ABY4DEQ7_9SPIR</name>
<organism evidence="2 3">
    <name type="scientific">Sphaerochaeta associata</name>
    <dbReference type="NCBI Taxonomy" id="1129264"/>
    <lineage>
        <taxon>Bacteria</taxon>
        <taxon>Pseudomonadati</taxon>
        <taxon>Spirochaetota</taxon>
        <taxon>Spirochaetia</taxon>
        <taxon>Spirochaetales</taxon>
        <taxon>Sphaerochaetaceae</taxon>
        <taxon>Sphaerochaeta</taxon>
    </lineage>
</organism>
<gene>
    <name evidence="2" type="ORF">MUG09_05855</name>
</gene>
<dbReference type="Pfam" id="PF01182">
    <property type="entry name" value="Glucosamine_iso"/>
    <property type="match status" value="1"/>
</dbReference>
<dbReference type="PANTHER" id="PTHR11280:SF6">
    <property type="entry name" value="GLUCOSAMINE-6-PHOSPHATE ISOMERASE NAGB"/>
    <property type="match status" value="1"/>
</dbReference>
<sequence length="247" mass="27296">MSITITIAETAQELGLRAAAKIADLLNQAIEARGEARIILSTGASQFETMEALTQQAVDWSKVEMFHLDEYVELGESHIASFRKYLKERFVSKVNLKAAHFVNGEGDVQKNIAALSAELRRKVVDVGVIGIGENAHIAFNDPPADFETDLAYKVVELDERCKQQQVGEGWFKSLKDVPRQAVTMCPRQIMACRHVVSSVPHAVKAEAVYNTITRPVDPMVPATLLKTHPDWNLFIDINSASKLVALA</sequence>
<dbReference type="InterPro" id="IPR006148">
    <property type="entry name" value="Glc/Gal-6P_isomerase"/>
</dbReference>
<dbReference type="RefSeq" id="WP_244774445.1">
    <property type="nucleotide sequence ID" value="NZ_CP094929.1"/>
</dbReference>
<proteinExistence type="predicted"/>